<keyword evidence="1" id="KW-1133">Transmembrane helix</keyword>
<organism evidence="2 3">
    <name type="scientific">Ornithinibacillus xuwenensis</name>
    <dbReference type="NCBI Taxonomy" id="3144668"/>
    <lineage>
        <taxon>Bacteria</taxon>
        <taxon>Bacillati</taxon>
        <taxon>Bacillota</taxon>
        <taxon>Bacilli</taxon>
        <taxon>Bacillales</taxon>
        <taxon>Bacillaceae</taxon>
        <taxon>Ornithinibacillus</taxon>
    </lineage>
</organism>
<comment type="caution">
    <text evidence="2">The sequence shown here is derived from an EMBL/GenBank/DDBJ whole genome shotgun (WGS) entry which is preliminary data.</text>
</comment>
<keyword evidence="3" id="KW-1185">Reference proteome</keyword>
<gene>
    <name evidence="2" type="ORF">ABC228_07225</name>
</gene>
<feature type="transmembrane region" description="Helical" evidence="1">
    <location>
        <begin position="12"/>
        <end position="37"/>
    </location>
</feature>
<keyword evidence="1" id="KW-0812">Transmembrane</keyword>
<evidence type="ECO:0000313" key="3">
    <source>
        <dbReference type="Proteomes" id="UP001444625"/>
    </source>
</evidence>
<keyword evidence="1" id="KW-0472">Membrane</keyword>
<evidence type="ECO:0000313" key="2">
    <source>
        <dbReference type="EMBL" id="MEN2766972.1"/>
    </source>
</evidence>
<dbReference type="Proteomes" id="UP001444625">
    <property type="component" value="Unassembled WGS sequence"/>
</dbReference>
<evidence type="ECO:0000256" key="1">
    <source>
        <dbReference type="SAM" id="Phobius"/>
    </source>
</evidence>
<reference evidence="2 3" key="1">
    <citation type="submission" date="2024-05" db="EMBL/GenBank/DDBJ databases">
        <authorList>
            <person name="Haq I."/>
            <person name="Ullah Z."/>
            <person name="Ahmad R."/>
            <person name="Li M."/>
            <person name="Tong Y."/>
        </authorList>
    </citation>
    <scope>NUCLEOTIDE SEQUENCE [LARGE SCALE GENOMIC DNA]</scope>
    <source>
        <strain evidence="2 3">16A2E</strain>
    </source>
</reference>
<feature type="transmembrane region" description="Helical" evidence="1">
    <location>
        <begin position="161"/>
        <end position="178"/>
    </location>
</feature>
<protein>
    <recommendedName>
        <fullName evidence="4">DUF4328 domain-containing protein</fullName>
    </recommendedName>
</protein>
<name>A0ABU9XFB6_9BACI</name>
<feature type="transmembrane region" description="Helical" evidence="1">
    <location>
        <begin position="90"/>
        <end position="108"/>
    </location>
</feature>
<feature type="transmembrane region" description="Helical" evidence="1">
    <location>
        <begin position="128"/>
        <end position="149"/>
    </location>
</feature>
<dbReference type="RefSeq" id="WP_345824434.1">
    <property type="nucleotide sequence ID" value="NZ_JBDIML010000002.1"/>
</dbReference>
<dbReference type="EMBL" id="JBDIML010000002">
    <property type="protein sequence ID" value="MEN2766972.1"/>
    <property type="molecule type" value="Genomic_DNA"/>
</dbReference>
<evidence type="ECO:0008006" key="4">
    <source>
        <dbReference type="Google" id="ProtNLM"/>
    </source>
</evidence>
<accession>A0ABU9XFB6</accession>
<sequence>MTLTNKALGKVLKAFLLVAVVLSGLLLITTTFYVYAYDVFLEMMAFDQALTVLYQIVWFISLILYFIWIFQVHADIQKITPYYDIKPGGALLRIFIPFYNLYGLWNIYSTMGNYFICYSKLEKLGKQLLRLIPVYYFLYFGSGILQRLLTKGYIVNDTVIFIYYILDFAFMISIFLMTKNILNAFKVMEDDPETYIIKEESPSAWVNE</sequence>
<feature type="transmembrane region" description="Helical" evidence="1">
    <location>
        <begin position="49"/>
        <end position="70"/>
    </location>
</feature>
<proteinExistence type="predicted"/>